<dbReference type="InterPro" id="IPR013783">
    <property type="entry name" value="Ig-like_fold"/>
</dbReference>
<evidence type="ECO:0000259" key="2">
    <source>
        <dbReference type="PROSITE" id="PS50853"/>
    </source>
</evidence>
<dbReference type="SUPFAM" id="SSF49478">
    <property type="entry name" value="Cna protein B-type domain"/>
    <property type="match status" value="1"/>
</dbReference>
<organism evidence="3 4">
    <name type="scientific">Xanthomonas hyacinthi</name>
    <dbReference type="NCBI Taxonomy" id="56455"/>
    <lineage>
        <taxon>Bacteria</taxon>
        <taxon>Pseudomonadati</taxon>
        <taxon>Pseudomonadota</taxon>
        <taxon>Gammaproteobacteria</taxon>
        <taxon>Lysobacterales</taxon>
        <taxon>Lysobacteraceae</taxon>
        <taxon>Xanthomonas</taxon>
    </lineage>
</organism>
<dbReference type="SUPFAM" id="SSF49265">
    <property type="entry name" value="Fibronectin type III"/>
    <property type="match status" value="2"/>
</dbReference>
<feature type="region of interest" description="Disordered" evidence="1">
    <location>
        <begin position="1989"/>
        <end position="2008"/>
    </location>
</feature>
<comment type="caution">
    <text evidence="3">The sequence shown here is derived from an EMBL/GenBank/DDBJ whole genome shotgun (WGS) entry which is preliminary data.</text>
</comment>
<dbReference type="Proteomes" id="UP000238261">
    <property type="component" value="Unassembled WGS sequence"/>
</dbReference>
<accession>A0A2S7ETI3</accession>
<dbReference type="InterPro" id="IPR003961">
    <property type="entry name" value="FN3_dom"/>
</dbReference>
<feature type="compositionally biased region" description="Gly residues" evidence="1">
    <location>
        <begin position="2125"/>
        <end position="2134"/>
    </location>
</feature>
<dbReference type="PROSITE" id="PS50853">
    <property type="entry name" value="FN3"/>
    <property type="match status" value="1"/>
</dbReference>
<evidence type="ECO:0000313" key="3">
    <source>
        <dbReference type="EMBL" id="PPU96450.1"/>
    </source>
</evidence>
<protein>
    <recommendedName>
        <fullName evidence="2">Fibronectin type-III domain-containing protein</fullName>
    </recommendedName>
</protein>
<gene>
    <name evidence="3" type="ORF">XhyaCFBP1156_15220</name>
</gene>
<name>A0A2S7ETI3_9XANT</name>
<dbReference type="InterPro" id="IPR036116">
    <property type="entry name" value="FN3_sf"/>
</dbReference>
<proteinExistence type="predicted"/>
<feature type="region of interest" description="Disordered" evidence="1">
    <location>
        <begin position="2114"/>
        <end position="2134"/>
    </location>
</feature>
<dbReference type="Pfam" id="PF17957">
    <property type="entry name" value="Big_7"/>
    <property type="match status" value="2"/>
</dbReference>
<evidence type="ECO:0000313" key="4">
    <source>
        <dbReference type="Proteomes" id="UP000238261"/>
    </source>
</evidence>
<dbReference type="Gene3D" id="2.60.40.10">
    <property type="entry name" value="Immunoglobulins"/>
    <property type="match status" value="7"/>
</dbReference>
<dbReference type="EMBL" id="MDEG01000015">
    <property type="protein sequence ID" value="PPU96450.1"/>
    <property type="molecule type" value="Genomic_DNA"/>
</dbReference>
<keyword evidence="4" id="KW-1185">Reference proteome</keyword>
<reference evidence="4" key="1">
    <citation type="submission" date="2016-08" db="EMBL/GenBank/DDBJ databases">
        <authorList>
            <person name="Merda D."/>
            <person name="Briand M."/>
            <person name="Taghouti G."/>
            <person name="Carrere S."/>
            <person name="Gouzy J."/>
            <person name="Portier P."/>
            <person name="Jacques M.-A."/>
            <person name="Fischer-Le Saux M."/>
        </authorList>
    </citation>
    <scope>NUCLEOTIDE SEQUENCE [LARGE SCALE GENOMIC DNA]</scope>
    <source>
        <strain evidence="4">CFBP1156</strain>
    </source>
</reference>
<feature type="domain" description="Fibronectin type-III" evidence="2">
    <location>
        <begin position="595"/>
        <end position="691"/>
    </location>
</feature>
<evidence type="ECO:0000256" key="1">
    <source>
        <dbReference type="SAM" id="MobiDB-lite"/>
    </source>
</evidence>
<dbReference type="SMART" id="SM00060">
    <property type="entry name" value="FN3"/>
    <property type="match status" value="3"/>
</dbReference>
<dbReference type="Gene3D" id="2.60.40.1120">
    <property type="entry name" value="Carboxypeptidase-like, regulatory domain"/>
    <property type="match status" value="1"/>
</dbReference>
<sequence>MLALAPSWIGAAELTIAEGVVVKFGQGAQLDVRDKLAAGHGVALTSDRDDSLGGALTEIGGTPAAGQWQGLRLEKSSAAYGAAAIDDLLVRYAGGGDQGASVVLRGVAPRLSGLRVEDGMVGLRLQQAASPTISASSFLRNQTGLEAVDGSQPVIGGSQFVGNAQAAVLNRTPASAINAKGNWWGHASGPKDPAANPGGQGDSVSAGVDYANFLAAAPLLSPSVRLTSPAAYFESHRIALALSCINAVEYRLAESEAFANVAFKPLSSGRGDVELDLSAGDGRKAVYAQFRDARGLVVTATLAGGALVDSEAPRVAITNPADGSLIRDPITIEAEASDQAGVKQVQFFQGAELLATRTAAPYRHDWQTDAVADGQYALKAVATDIAGRVSSHSVNVAVSHTAPVPDTEGPVLTELTVDGVALADGFRLNASSTLALRASDRSAISRIEILLDGTVAANATGNGSYSAALNLSALAAGTHVLAVRAFDSLGNQSQQQYTIELVHPAPSAPTIQQPTDGSVTRQTTVTVSGQALAGSDVLVRVDDVEAAQTAAGTDGRFSATVTLASGSHRLSAVARNTYGTSAPSATVTVQVDTSVPSAPSGLVANLVNGKVRLQWLASTDPKTTGHDVYRASADFEDISQAQRVARLGNTASQYEDSPQQDGRLIYRVVAINAAGVSSLPSSPASVMVDRGAPYAVAIQYQSRGGAYDSSRKLFGRGTVDVVVQVSEPLQGTPYLSLVPEGGLPIPIDLVKQDDTHYTGSFALTASAGAGTANVLFSARDAAGNRGDQVQSGATLAIDTRSPVVSAITLDPVAPIDAGHQRQVSVRFAFDEDLADGTAPTAQYRLSSTGRNAVPLTLQRQSARQWMASFELPADAGASAAETLSFEVVAADALGNSGSQIDALNRFQIYQGELPALDVPVGLRATAQSGGKVTLEWQAVDGATTYQVYRQAPGESERTALARSTTTGYLDSTPRDGRYRYAVASVRLHNGSEAASAQSAVAEADSSRTAPGAPQNLQLSLTSQGVLATWQPPIGTAPAAYRLYRAATSSIASVDGLTPIKQGIHQTQAVDAAPSQSEHAYVVTAVDAAGNESAISNSAYLNFSLLPVRTLEATQHGDALPLLRWTAAGSGAVGYYVYVGEGDARLKLTSTPIQALQWTDSGFTSGSRYYTVEAVDENGQRQARSLRLPKLTTQVVSGLPLKRNVMNRLGLQVSNLSSEALASAQVIVAVGTRRFVSERFVLAGNATQVVPVIVGGYPDIPASATLSLDVEDIPHEGELVRVGTDRQVNAVDSTLVVGLETERFVRGATGKVRLTVENTSDVQIELLTARNNGRSASSELRLKLLDNDGNLLASNAYQQATGVGVITLANGDTVARIAPGQRYVSDAFEMAVPSASPDQVKLRLDVDALRYNSGEENEVRIPGMGSERSLVLANTPYYGEIAAVTPAVSFGQQDLSVTGRALDRDSGQPVPNAPLRIAINQEGFERLADVTSDPQGAFRYVFKPTVTDSGTYQVGAIHPDMTDRPQQAQFTINRVNVSPASFKVSVPRNYAYRMEFRAATGLGAQASNVRIAYLPQYQSSGVPVAGIRVEPGAPLQIASRQNLALTASISGDNSAPASGRVFLAVLADGASEPLALIPVDFTLTEAVPALFATPNYVETGLAQGQGTIERLELENKGFVAMTGVTLALVNPDGSPAPSWVSLVSGQSLGTLEIGQKQSVDLNIAPTTAVAEGVHEFRVRVAGSNLPQQDVNVFVSVTQSGQGSVLLKAADIYTATRDKQGNLIPGLAGARIKLQNEAVISQTYEMATDAFGEAFFQNLPAGSYRYRASAPNHQEAAGRFVIKPGLTVNQPVFLEYTLITVEWDVREISIEDRYEITLNATFETDVPAPVVVIQPTSINLPKMMAGEVFQGELVVTNYGLVRADDVVAHLPGDDDHFKFEFLAQPPVSLEAKQRVRLPYRVIALRSYGGSAEAAASASISAVAADGAAATSGSEVTSGNGGTSQSAGSTGVGTASAAAATASAAGTATTSSTSGTSGCYTYSNQYRMTCKYTCANGTESTSCGSGANWFYVESSSCPVGGSPIGGGGGGGVGGGGWGGSGGPDYTGLPGVPICAKGSGDCYEPGNKQSGGGKEGGR</sequence>